<evidence type="ECO:0000313" key="4">
    <source>
        <dbReference type="EMBL" id="AYU83975.1"/>
    </source>
</evidence>
<dbReference type="PANTHER" id="PTHR20371">
    <property type="entry name" value="ENOLASE-PHOSPHATASE E1"/>
    <property type="match status" value="1"/>
</dbReference>
<dbReference type="EMBL" id="CP029535">
    <property type="protein sequence ID" value="AYU83975.1"/>
    <property type="molecule type" value="Genomic_DNA"/>
</dbReference>
<evidence type="ECO:0000313" key="5">
    <source>
        <dbReference type="Proteomes" id="UP000274082"/>
    </source>
</evidence>
<dbReference type="InterPro" id="IPR036412">
    <property type="entry name" value="HAD-like_sf"/>
</dbReference>
<evidence type="ECO:0000256" key="1">
    <source>
        <dbReference type="ARBA" id="ARBA00022605"/>
    </source>
</evidence>
<keyword evidence="3" id="KW-0486">Methionine biosynthesis</keyword>
<dbReference type="InterPro" id="IPR023214">
    <property type="entry name" value="HAD_sf"/>
</dbReference>
<evidence type="ECO:0000256" key="3">
    <source>
        <dbReference type="ARBA" id="ARBA00023167"/>
    </source>
</evidence>
<dbReference type="Gene3D" id="1.10.720.60">
    <property type="match status" value="1"/>
</dbReference>
<dbReference type="GO" id="GO:0000287">
    <property type="term" value="F:magnesium ion binding"/>
    <property type="evidence" value="ECO:0007669"/>
    <property type="project" value="InterPro"/>
</dbReference>
<reference evidence="4 5" key="1">
    <citation type="journal article" date="2018" name="Sci. Rep.">
        <title>A complete Leishmania donovani reference genome identifies novel genetic variations associated with virulence.</title>
        <authorList>
            <person name="Lypaczewski P."/>
            <person name="Hoshizaki J."/>
            <person name="Zhang W.-W."/>
            <person name="McCall L.-I."/>
            <person name="Torcivia-Rodriguez J."/>
            <person name="Simonyan V."/>
            <person name="Kaur A."/>
            <person name="Dewar K."/>
            <person name="Matlashewski G."/>
        </authorList>
    </citation>
    <scope>NUCLEOTIDE SEQUENCE [LARGE SCALE GENOMIC DNA]</scope>
    <source>
        <strain evidence="4 5">LdCL</strain>
    </source>
</reference>
<evidence type="ECO:0000256" key="2">
    <source>
        <dbReference type="ARBA" id="ARBA00022801"/>
    </source>
</evidence>
<keyword evidence="5" id="KW-1185">Reference proteome</keyword>
<dbReference type="AlphaFoldDB" id="A0A3Q8IJW9"/>
<protein>
    <submittedName>
        <fullName evidence="4">Haloacid dehalogenase-like hydrolase, putative</fullName>
    </submittedName>
</protein>
<sequence>MLRNALSCFVAQLELARLTGTLPSSIDYEELVAMVQQRLQGAPGKTLGVFELLRAKEIHLPEPDNPNYAVASMLAPLTVFLFDIEGTTTPLPFVQKVMMPLAESRVEAYMAAHFPADQAFVDLLTAVAEPQSSPLAKAPTAYSKAFTDALAASGARDWKDEAANEVARSEFCAFFHHEIKRGSDHAAVKAVQAAIWTEVFAEGKLQSQVFPDVSTFFRFAGGPAMAERTRIALYSSGSIAAQKLVMGHTPYGDLNPFITAYFDPLLVGTKLMPKSYMKIRTLLAEKLDIPQESMHIVFVTDNTSEASAAETSGAVESAILCVRPLNDWITFDTMLSINVPYIMSFTQLMQRNCDVDMAKLVSDTKECMKQHNTS</sequence>
<keyword evidence="2" id="KW-0378">Hydrolase</keyword>
<dbReference type="VEuPathDB" id="TriTrypDB:LDHU3_36.8160"/>
<dbReference type="VEuPathDB" id="TriTrypDB:LdBPK_366170.1"/>
<name>A0A3Q8IJW9_LEIDO</name>
<proteinExistence type="predicted"/>
<dbReference type="GO" id="GO:0043874">
    <property type="term" value="F:acireductone synthase activity"/>
    <property type="evidence" value="ECO:0007669"/>
    <property type="project" value="InterPro"/>
</dbReference>
<dbReference type="OrthoDB" id="272500at2759"/>
<dbReference type="SUPFAM" id="SSF56784">
    <property type="entry name" value="HAD-like"/>
    <property type="match status" value="1"/>
</dbReference>
<dbReference type="VEuPathDB" id="TriTrypDB:LdCL_360069100"/>
<keyword evidence="1" id="KW-0028">Amino-acid biosynthesis</keyword>
<dbReference type="GO" id="GO:0019509">
    <property type="term" value="P:L-methionine salvage from methylthioadenosine"/>
    <property type="evidence" value="ECO:0007669"/>
    <property type="project" value="InterPro"/>
</dbReference>
<dbReference type="Proteomes" id="UP000274082">
    <property type="component" value="Chromosome 36"/>
</dbReference>
<dbReference type="InterPro" id="IPR023943">
    <property type="entry name" value="Enolase-ppase_E1"/>
</dbReference>
<organism evidence="4 5">
    <name type="scientific">Leishmania donovani</name>
    <dbReference type="NCBI Taxonomy" id="5661"/>
    <lineage>
        <taxon>Eukaryota</taxon>
        <taxon>Discoba</taxon>
        <taxon>Euglenozoa</taxon>
        <taxon>Kinetoplastea</taxon>
        <taxon>Metakinetoplastina</taxon>
        <taxon>Trypanosomatida</taxon>
        <taxon>Trypanosomatidae</taxon>
        <taxon>Leishmaniinae</taxon>
        <taxon>Leishmania</taxon>
    </lineage>
</organism>
<dbReference type="PANTHER" id="PTHR20371:SF1">
    <property type="entry name" value="ENOLASE-PHOSPHATASE E1"/>
    <property type="match status" value="1"/>
</dbReference>
<dbReference type="NCBIfam" id="TIGR01691">
    <property type="entry name" value="enolase-ppase"/>
    <property type="match status" value="1"/>
</dbReference>
<gene>
    <name evidence="4" type="ORF">LdCL_360069100</name>
</gene>
<accession>A0A3Q8IJW9</accession>
<dbReference type="Gene3D" id="3.40.50.1000">
    <property type="entry name" value="HAD superfamily/HAD-like"/>
    <property type="match status" value="1"/>
</dbReference>